<dbReference type="RefSeq" id="WP_171556416.1">
    <property type="nucleotide sequence ID" value="NZ_JABFCS010000001.1"/>
</dbReference>
<dbReference type="PANTHER" id="PTHR46388:SF2">
    <property type="entry name" value="NHL REPEAT-CONTAINING PROTEIN 2"/>
    <property type="match status" value="1"/>
</dbReference>
<sequence length="360" mass="39404">MKPVRFALGLLALGCAVWLGAYLSGERSRIVDMTPLPAVQARGTTPSLDGAVEWLNTKPLGDADLRGKVVLVDFWTYSCINWLRTLPHVRAWADKYREQGLVVVGVHSPEFGFEQDLANVRAATARLQVDYPVAVDSRHTIWRAFGNSAWPAIHILDARGRLRHTHLGEGGFEKTERVLQELLAEAGAGTVDRTLVQVQGSGSQAQADWASLRSPETYVGHARTHNFASPGGIARDRVRDYSAPAALRLNAWALSGPWRVGGEAASLHAANGRIVYRFQARDVHLVMGPTSRGQAVPFRVLVDGKPPGESHGADVDAHGMGTVVEHRLYQLVRQPGRIEPREFEIEFLAPGVEAFSFTFG</sequence>
<dbReference type="Proteomes" id="UP000552954">
    <property type="component" value="Unassembled WGS sequence"/>
</dbReference>
<dbReference type="InterPro" id="IPR013766">
    <property type="entry name" value="Thioredoxin_domain"/>
</dbReference>
<dbReference type="Gene3D" id="3.40.30.10">
    <property type="entry name" value="Glutaredoxin"/>
    <property type="match status" value="1"/>
</dbReference>
<reference evidence="2 3" key="2">
    <citation type="submission" date="2020-06" db="EMBL/GenBank/DDBJ databases">
        <title>Ramlibacter rhizophilus sp. nov., isolated from rhizosphere soil of national flower Mugunghwa from South Korea.</title>
        <authorList>
            <person name="Zheng-Fei Y."/>
            <person name="Huan T."/>
        </authorList>
    </citation>
    <scope>NUCLEOTIDE SEQUENCE [LARGE SCALE GENOMIC DNA]</scope>
    <source>
        <strain evidence="2 3">B156</strain>
    </source>
</reference>
<accession>A0A849K0F5</accession>
<protein>
    <submittedName>
        <fullName evidence="2">Thioredoxin family protein</fullName>
    </submittedName>
</protein>
<keyword evidence="3" id="KW-1185">Reference proteome</keyword>
<dbReference type="PANTHER" id="PTHR46388">
    <property type="entry name" value="NHL REPEAT-CONTAINING PROTEIN 2"/>
    <property type="match status" value="1"/>
</dbReference>
<organism evidence="2 3">
    <name type="scientific">Ramlibacter montanisoli</name>
    <dbReference type="NCBI Taxonomy" id="2732512"/>
    <lineage>
        <taxon>Bacteria</taxon>
        <taxon>Pseudomonadati</taxon>
        <taxon>Pseudomonadota</taxon>
        <taxon>Betaproteobacteria</taxon>
        <taxon>Burkholderiales</taxon>
        <taxon>Comamonadaceae</taxon>
        <taxon>Ramlibacter</taxon>
    </lineage>
</organism>
<feature type="domain" description="Thioredoxin" evidence="1">
    <location>
        <begin position="30"/>
        <end position="184"/>
    </location>
</feature>
<name>A0A849K0F5_9BURK</name>
<dbReference type="Pfam" id="PF13905">
    <property type="entry name" value="Thioredoxin_8"/>
    <property type="match status" value="1"/>
</dbReference>
<dbReference type="Pfam" id="PF17991">
    <property type="entry name" value="Thioredoxin_10"/>
    <property type="match status" value="1"/>
</dbReference>
<gene>
    <name evidence="2" type="ORF">HK415_00790</name>
</gene>
<dbReference type="InterPro" id="IPR041017">
    <property type="entry name" value="Thioredoxin_10"/>
</dbReference>
<dbReference type="EMBL" id="JABFCS010000001">
    <property type="protein sequence ID" value="NNU42008.1"/>
    <property type="molecule type" value="Genomic_DNA"/>
</dbReference>
<evidence type="ECO:0000313" key="3">
    <source>
        <dbReference type="Proteomes" id="UP000552954"/>
    </source>
</evidence>
<dbReference type="CDD" id="cd03012">
    <property type="entry name" value="TlpA_like_DipZ_like"/>
    <property type="match status" value="1"/>
</dbReference>
<dbReference type="InterPro" id="IPR036249">
    <property type="entry name" value="Thioredoxin-like_sf"/>
</dbReference>
<dbReference type="InterPro" id="IPR012336">
    <property type="entry name" value="Thioredoxin-like_fold"/>
</dbReference>
<dbReference type="SUPFAM" id="SSF52833">
    <property type="entry name" value="Thioredoxin-like"/>
    <property type="match status" value="1"/>
</dbReference>
<evidence type="ECO:0000313" key="2">
    <source>
        <dbReference type="EMBL" id="NNU42008.1"/>
    </source>
</evidence>
<comment type="caution">
    <text evidence="2">The sequence shown here is derived from an EMBL/GenBank/DDBJ whole genome shotgun (WGS) entry which is preliminary data.</text>
</comment>
<dbReference type="AlphaFoldDB" id="A0A849K0F5"/>
<evidence type="ECO:0000259" key="1">
    <source>
        <dbReference type="PROSITE" id="PS51352"/>
    </source>
</evidence>
<proteinExistence type="predicted"/>
<reference evidence="2 3" key="1">
    <citation type="submission" date="2020-05" db="EMBL/GenBank/DDBJ databases">
        <authorList>
            <person name="Khan S.A."/>
            <person name="Jeon C.O."/>
            <person name="Chun B.H."/>
        </authorList>
    </citation>
    <scope>NUCLEOTIDE SEQUENCE [LARGE SCALE GENOMIC DNA]</scope>
    <source>
        <strain evidence="2 3">B156</strain>
    </source>
</reference>
<dbReference type="Gene3D" id="2.60.120.260">
    <property type="entry name" value="Galactose-binding domain-like"/>
    <property type="match status" value="1"/>
</dbReference>
<dbReference type="PROSITE" id="PS51352">
    <property type="entry name" value="THIOREDOXIN_2"/>
    <property type="match status" value="1"/>
</dbReference>